<comment type="cofactor">
    <cofactor evidence="2">
        <name>Ca(2+)</name>
        <dbReference type="ChEBI" id="CHEBI:29108"/>
    </cofactor>
</comment>
<evidence type="ECO:0000256" key="2">
    <source>
        <dbReference type="ARBA" id="ARBA00001913"/>
    </source>
</evidence>
<evidence type="ECO:0000256" key="4">
    <source>
        <dbReference type="ARBA" id="ARBA00008061"/>
    </source>
</evidence>
<keyword evidence="7 12" id="KW-0378">Hydrolase</keyword>
<evidence type="ECO:0000256" key="12">
    <source>
        <dbReference type="RuleBase" id="RU361134"/>
    </source>
</evidence>
<dbReference type="CDD" id="cd11317">
    <property type="entry name" value="AmyAc_bac_euk_AmyA"/>
    <property type="match status" value="1"/>
</dbReference>
<comment type="similarity">
    <text evidence="4 11">Belongs to the glycosyl hydrolase 13 family.</text>
</comment>
<reference evidence="14 15" key="2">
    <citation type="submission" date="2018-11" db="EMBL/GenBank/DDBJ databases">
        <authorList>
            <consortium name="Pathogen Informatics"/>
        </authorList>
    </citation>
    <scope>NUCLEOTIDE SEQUENCE [LARGE SCALE GENOMIC DNA]</scope>
</reference>
<gene>
    <name evidence="14" type="ORF">TCLT_LOCUS5670</name>
</gene>
<name>A0A0N5CYY6_THECL</name>
<evidence type="ECO:0000256" key="5">
    <source>
        <dbReference type="ARBA" id="ARBA00011245"/>
    </source>
</evidence>
<keyword evidence="15" id="KW-1185">Reference proteome</keyword>
<evidence type="ECO:0000313" key="14">
    <source>
        <dbReference type="EMBL" id="VDN02941.1"/>
    </source>
</evidence>
<dbReference type="Pfam" id="PF00128">
    <property type="entry name" value="Alpha-amylase"/>
    <property type="match status" value="1"/>
</dbReference>
<keyword evidence="10 12" id="KW-0326">Glycosidase</keyword>
<dbReference type="SMART" id="SM00642">
    <property type="entry name" value="Aamy"/>
    <property type="match status" value="1"/>
</dbReference>
<keyword evidence="8" id="KW-0868">Chloride</keyword>
<comment type="catalytic activity">
    <reaction evidence="1 12">
        <text>Endohydrolysis of (1-&gt;4)-alpha-D-glucosidic linkages in polysaccharides containing three or more (1-&gt;4)-alpha-linked D-glucose units.</text>
        <dbReference type="EC" id="3.2.1.1"/>
    </reaction>
</comment>
<evidence type="ECO:0000256" key="10">
    <source>
        <dbReference type="ARBA" id="ARBA00023295"/>
    </source>
</evidence>
<dbReference type="PRINTS" id="PR00110">
    <property type="entry name" value="ALPHAAMYLASE"/>
</dbReference>
<evidence type="ECO:0000256" key="8">
    <source>
        <dbReference type="ARBA" id="ARBA00023214"/>
    </source>
</evidence>
<evidence type="ECO:0000256" key="6">
    <source>
        <dbReference type="ARBA" id="ARBA00012595"/>
    </source>
</evidence>
<evidence type="ECO:0000259" key="13">
    <source>
        <dbReference type="SMART" id="SM00642"/>
    </source>
</evidence>
<dbReference type="Proteomes" id="UP000276776">
    <property type="component" value="Unassembled WGS sequence"/>
</dbReference>
<sequence length="451" mass="52377">MVHLFEWKWTDVAKECEEFLQHYGYGAVQVSPPQEHVYLTKSDDFPWWARYQPVSYKLSSRSGNRTQFIDMVNRCNQVKVRIVVDVVLNHMTGIGMKKGSNGVSSTGDSDFDARAEHINFPGVPYTKVDTNDHKCNHDIADSDYTQNVNNVRNCRLVGLIDINQGSERVRSKIVEYLNDLIDIGVAGFRFDASKHMWPHDLKVIIQRVKNLRVDIFGANQRPFVVHEVIDRGNEAAKAYDYLEIGRYTDFTYGALLTAITRYEHKDFRQNFQDKNSNFVHKIPKSFKKFCFSDLQWWGPGYGYGSFESHDLLVFIDNHDNQRDSNPYVLTYKDESLYAMLVGFMLSWNYGYPRVMSSYVFNDFNKGPPNHGVQRRYEIKSPEFEIAYKTCNRSSGWVCEHRWQAIRGMTLFRQNVMNTGTKIQYAQGQRLAFSRGTKGFFAVNNDADDWTV</sequence>
<protein>
    <recommendedName>
        <fullName evidence="6 12">Alpha-amylase</fullName>
        <ecNumber evidence="6 12">3.2.1.1</ecNumber>
    </recommendedName>
</protein>
<comment type="subunit">
    <text evidence="5">Monomer.</text>
</comment>
<dbReference type="WBParaSite" id="TCLT_0000568101-mRNA-1">
    <property type="protein sequence ID" value="TCLT_0000568101-mRNA-1"/>
    <property type="gene ID" value="TCLT_0000568101"/>
</dbReference>
<dbReference type="AlphaFoldDB" id="A0A0N5CYY6"/>
<dbReference type="InterPro" id="IPR006046">
    <property type="entry name" value="Alpha_amylase"/>
</dbReference>
<dbReference type="EC" id="3.2.1.1" evidence="6 12"/>
<dbReference type="SUPFAM" id="SSF51445">
    <property type="entry name" value="(Trans)glycosidases"/>
    <property type="match status" value="1"/>
</dbReference>
<evidence type="ECO:0000313" key="15">
    <source>
        <dbReference type="Proteomes" id="UP000276776"/>
    </source>
</evidence>
<evidence type="ECO:0000313" key="16">
    <source>
        <dbReference type="WBParaSite" id="TCLT_0000568101-mRNA-1"/>
    </source>
</evidence>
<keyword evidence="9 12" id="KW-0119">Carbohydrate metabolism</keyword>
<dbReference type="OrthoDB" id="550577at2759"/>
<dbReference type="OMA" id="WGNRNTI"/>
<comment type="cofactor">
    <cofactor evidence="3">
        <name>chloride</name>
        <dbReference type="ChEBI" id="CHEBI:17996"/>
    </cofactor>
</comment>
<dbReference type="GO" id="GO:0005975">
    <property type="term" value="P:carbohydrate metabolic process"/>
    <property type="evidence" value="ECO:0007669"/>
    <property type="project" value="InterPro"/>
</dbReference>
<evidence type="ECO:0000256" key="7">
    <source>
        <dbReference type="ARBA" id="ARBA00022801"/>
    </source>
</evidence>
<dbReference type="EMBL" id="UYYF01004355">
    <property type="protein sequence ID" value="VDN02941.1"/>
    <property type="molecule type" value="Genomic_DNA"/>
</dbReference>
<dbReference type="STRING" id="103827.A0A0N5CYY6"/>
<dbReference type="Gene3D" id="3.20.20.80">
    <property type="entry name" value="Glycosidases"/>
    <property type="match status" value="1"/>
</dbReference>
<dbReference type="InterPro" id="IPR017853">
    <property type="entry name" value="GH"/>
</dbReference>
<feature type="domain" description="Glycosyl hydrolase family 13 catalytic" evidence="13">
    <location>
        <begin position="1"/>
        <end position="412"/>
    </location>
</feature>
<evidence type="ECO:0000256" key="3">
    <source>
        <dbReference type="ARBA" id="ARBA00001923"/>
    </source>
</evidence>
<evidence type="ECO:0000256" key="1">
    <source>
        <dbReference type="ARBA" id="ARBA00000548"/>
    </source>
</evidence>
<dbReference type="PANTHER" id="PTHR43447">
    <property type="entry name" value="ALPHA-AMYLASE"/>
    <property type="match status" value="1"/>
</dbReference>
<dbReference type="InterPro" id="IPR006047">
    <property type="entry name" value="GH13_cat_dom"/>
</dbReference>
<evidence type="ECO:0000256" key="11">
    <source>
        <dbReference type="RuleBase" id="RU003615"/>
    </source>
</evidence>
<accession>A0A0N5CYY6</accession>
<reference evidence="16" key="1">
    <citation type="submission" date="2016-04" db="UniProtKB">
        <authorList>
            <consortium name="WormBaseParasite"/>
        </authorList>
    </citation>
    <scope>IDENTIFICATION</scope>
</reference>
<dbReference type="GO" id="GO:0043169">
    <property type="term" value="F:cation binding"/>
    <property type="evidence" value="ECO:0007669"/>
    <property type="project" value="InterPro"/>
</dbReference>
<organism evidence="16">
    <name type="scientific">Thelazia callipaeda</name>
    <name type="common">Oriental eyeworm</name>
    <name type="synonym">Parasitic nematode</name>
    <dbReference type="NCBI Taxonomy" id="103827"/>
    <lineage>
        <taxon>Eukaryota</taxon>
        <taxon>Metazoa</taxon>
        <taxon>Ecdysozoa</taxon>
        <taxon>Nematoda</taxon>
        <taxon>Chromadorea</taxon>
        <taxon>Rhabditida</taxon>
        <taxon>Spirurina</taxon>
        <taxon>Spiruromorpha</taxon>
        <taxon>Thelazioidea</taxon>
        <taxon>Thelaziidae</taxon>
        <taxon>Thelazia</taxon>
    </lineage>
</organism>
<dbReference type="GO" id="GO:0004556">
    <property type="term" value="F:alpha-amylase activity"/>
    <property type="evidence" value="ECO:0007669"/>
    <property type="project" value="UniProtKB-UniRule"/>
</dbReference>
<evidence type="ECO:0000256" key="9">
    <source>
        <dbReference type="ARBA" id="ARBA00023277"/>
    </source>
</evidence>
<proteinExistence type="inferred from homology"/>